<dbReference type="EMBL" id="KI912118">
    <property type="protein sequence ID" value="ETS75462.1"/>
    <property type="molecule type" value="Genomic_DNA"/>
</dbReference>
<dbReference type="InterPro" id="IPR016518">
    <property type="entry name" value="Alpha-L-fucosidase"/>
</dbReference>
<dbReference type="InParanoid" id="W3WQN8"/>
<evidence type="ECO:0000259" key="4">
    <source>
        <dbReference type="Pfam" id="PF22124"/>
    </source>
</evidence>
<dbReference type="Gene3D" id="1.50.10.10">
    <property type="match status" value="1"/>
</dbReference>
<feature type="signal peptide" evidence="1">
    <location>
        <begin position="1"/>
        <end position="19"/>
    </location>
</feature>
<evidence type="ECO:0000259" key="3">
    <source>
        <dbReference type="Pfam" id="PF21307"/>
    </source>
</evidence>
<dbReference type="SUPFAM" id="SSF48208">
    <property type="entry name" value="Six-hairpin glycosidases"/>
    <property type="match status" value="1"/>
</dbReference>
<dbReference type="PANTHER" id="PTHR31084">
    <property type="entry name" value="ALPHA-L-FUCOSIDASE 2"/>
    <property type="match status" value="1"/>
</dbReference>
<gene>
    <name evidence="5" type="ORF">PFICI_12406</name>
</gene>
<dbReference type="KEGG" id="pfy:PFICI_12406"/>
<keyword evidence="6" id="KW-1185">Reference proteome</keyword>
<dbReference type="eggNOG" id="ENOG502S018">
    <property type="taxonomic scope" value="Eukaryota"/>
</dbReference>
<evidence type="ECO:0000313" key="6">
    <source>
        <dbReference type="Proteomes" id="UP000030651"/>
    </source>
</evidence>
<organism evidence="5 6">
    <name type="scientific">Pestalotiopsis fici (strain W106-1 / CGMCC3.15140)</name>
    <dbReference type="NCBI Taxonomy" id="1229662"/>
    <lineage>
        <taxon>Eukaryota</taxon>
        <taxon>Fungi</taxon>
        <taxon>Dikarya</taxon>
        <taxon>Ascomycota</taxon>
        <taxon>Pezizomycotina</taxon>
        <taxon>Sordariomycetes</taxon>
        <taxon>Xylariomycetidae</taxon>
        <taxon>Amphisphaeriales</taxon>
        <taxon>Sporocadaceae</taxon>
        <taxon>Pestalotiopsis</taxon>
    </lineage>
</organism>
<dbReference type="Pfam" id="PF22124">
    <property type="entry name" value="Glyco_hydro_95_cat"/>
    <property type="match status" value="1"/>
</dbReference>
<dbReference type="OrthoDB" id="2848340at2759"/>
<accession>W3WQN8</accession>
<dbReference type="Pfam" id="PF14498">
    <property type="entry name" value="Glyco_hyd_65N_2"/>
    <property type="match status" value="1"/>
</dbReference>
<dbReference type="RefSeq" id="XP_007839178.1">
    <property type="nucleotide sequence ID" value="XM_007840987.1"/>
</dbReference>
<feature type="domain" description="Glycosyl hydrolase family 95 N-terminal" evidence="2">
    <location>
        <begin position="27"/>
        <end position="267"/>
    </location>
</feature>
<proteinExistence type="predicted"/>
<dbReference type="AlphaFoldDB" id="W3WQN8"/>
<dbReference type="PIRSF" id="PIRSF007663">
    <property type="entry name" value="UCP007663"/>
    <property type="match status" value="1"/>
</dbReference>
<dbReference type="HOGENOM" id="CLU_004617_2_1_1"/>
<dbReference type="InterPro" id="IPR013780">
    <property type="entry name" value="Glyco_hydro_b"/>
</dbReference>
<sequence length="800" mass="87635">MKYRSMNPLLLFCPWIVQGALDGSRYLWYTQPGRYPVFEDGLPIGNGRIGAAIYGGLSEVIGINENSIWTGPFQDRIADDPQAAEKVVREMLVAGNLSDAHNYTMQAMIPTNNSPRAFSYFGNIDIDFGHTDQDVADYIRWLDTKEGTTGVSYTYQGVNHSREYVASFPQGVLVARFSTTTPGALNMNVSMSRISNILSNVAQIALNNNTITLVGSSGQQESQSPILWTGQARFVSEDGTFSTSGASLIIQNATSVDMYFDTETNFRYPSQSDWEAEMRRKIDAAYDLGYDAVKASAIADSSELLGRVTLDLGESPNDWADLPTDERITIARNTSADLQLSTLVFNFGRHLLVASSRNTGNGTSLPANLQGIWNNSTSAPWGGKYTININIPMNYWPAGPTNLLETEEPLFDLMKVAQGRGQSMADRIYGCPGTVFHHNLDLWGDPAPTDNYTSSTMWPMGAAWLAWHMIDHYRFASDADFLRDVAYPFLADVAAFYECYTFEFEGHNVTGPSLSPENTYIVPENYTIVGARPAIDIGPSMDDQLMHEAFRGLIEAAEVLGLDDANVTAAQEFLPSIRLPQIGSLGQILEWRNEWPESAPGQKHLSPLWALMPGRQFSPLVNETLGEAAGVLLDRRVSHGAGSTGWSRTWLINTYARLYRGDDAWNQLTEWFAVFPTPYNLYNTNQGPTGPYQFQIDGNFGFVSGVTEMLLQSHAGFVHLLPALPSAVPTGSVTGLLARGSFEVDIAWKDGVLAAANITSLAGNELSLRYANGSAILVDGSPYSGSIQTSVSQILVVSLA</sequence>
<dbReference type="GO" id="GO:0005975">
    <property type="term" value="P:carbohydrate metabolic process"/>
    <property type="evidence" value="ECO:0007669"/>
    <property type="project" value="InterPro"/>
</dbReference>
<dbReference type="InterPro" id="IPR054363">
    <property type="entry name" value="GH95_cat"/>
</dbReference>
<dbReference type="Gene3D" id="2.60.40.1180">
    <property type="entry name" value="Golgi alpha-mannosidase II"/>
    <property type="match status" value="1"/>
</dbReference>
<keyword evidence="1" id="KW-0732">Signal</keyword>
<dbReference type="GO" id="GO:0004560">
    <property type="term" value="F:alpha-L-fucosidase activity"/>
    <property type="evidence" value="ECO:0007669"/>
    <property type="project" value="InterPro"/>
</dbReference>
<evidence type="ECO:0000256" key="1">
    <source>
        <dbReference type="SAM" id="SignalP"/>
    </source>
</evidence>
<feature type="domain" description="Glycosyl hydrolase family 95 catalytic" evidence="4">
    <location>
        <begin position="289"/>
        <end position="710"/>
    </location>
</feature>
<dbReference type="InterPro" id="IPR049053">
    <property type="entry name" value="AFCA-like_C"/>
</dbReference>
<dbReference type="InterPro" id="IPR027414">
    <property type="entry name" value="GH95_N_dom"/>
</dbReference>
<reference evidence="6" key="1">
    <citation type="journal article" date="2015" name="BMC Genomics">
        <title>Genomic and transcriptomic analysis of the endophytic fungus Pestalotiopsis fici reveals its lifestyle and high potential for synthesis of natural products.</title>
        <authorList>
            <person name="Wang X."/>
            <person name="Zhang X."/>
            <person name="Liu L."/>
            <person name="Xiang M."/>
            <person name="Wang W."/>
            <person name="Sun X."/>
            <person name="Che Y."/>
            <person name="Guo L."/>
            <person name="Liu G."/>
            <person name="Guo L."/>
            <person name="Wang C."/>
            <person name="Yin W.B."/>
            <person name="Stadler M."/>
            <person name="Zhang X."/>
            <person name="Liu X."/>
        </authorList>
    </citation>
    <scope>NUCLEOTIDE SEQUENCE [LARGE SCALE GENOMIC DNA]</scope>
    <source>
        <strain evidence="6">W106-1 / CGMCC3.15140</strain>
    </source>
</reference>
<feature type="chain" id="PRO_5004833842" evidence="1">
    <location>
        <begin position="20"/>
        <end position="800"/>
    </location>
</feature>
<dbReference type="Pfam" id="PF21307">
    <property type="entry name" value="Glyco_hydro_95_C"/>
    <property type="match status" value="1"/>
</dbReference>
<dbReference type="Gene3D" id="2.70.98.50">
    <property type="entry name" value="putative glycoside hydrolase family protein from bacillus halodurans"/>
    <property type="match status" value="1"/>
</dbReference>
<dbReference type="GeneID" id="19277419"/>
<name>W3WQN8_PESFW</name>
<dbReference type="Proteomes" id="UP000030651">
    <property type="component" value="Unassembled WGS sequence"/>
</dbReference>
<dbReference type="OMA" id="SMWPMGA"/>
<dbReference type="InterPro" id="IPR012341">
    <property type="entry name" value="6hp_glycosidase-like_sf"/>
</dbReference>
<dbReference type="InterPro" id="IPR008928">
    <property type="entry name" value="6-hairpin_glycosidase_sf"/>
</dbReference>
<feature type="domain" description="Alpha fucosidase A-like C-terminal" evidence="3">
    <location>
        <begin position="712"/>
        <end position="782"/>
    </location>
</feature>
<evidence type="ECO:0000259" key="2">
    <source>
        <dbReference type="Pfam" id="PF14498"/>
    </source>
</evidence>
<protein>
    <submittedName>
        <fullName evidence="5">Uncharacterized protein</fullName>
    </submittedName>
</protein>
<dbReference type="PANTHER" id="PTHR31084:SF0">
    <property type="entry name" value="ALPHA-L-FUCOSIDASE 2"/>
    <property type="match status" value="1"/>
</dbReference>
<evidence type="ECO:0000313" key="5">
    <source>
        <dbReference type="EMBL" id="ETS75462.1"/>
    </source>
</evidence>